<dbReference type="EMBL" id="JAAARO010000016">
    <property type="protein sequence ID" value="KAF5733967.1"/>
    <property type="molecule type" value="Genomic_DNA"/>
</dbReference>
<sequence length="109" mass="13074">MDDFSDEWKTMDDAAMKEKKSRHQMMGYRGLARRSRGSFDVKLWIRTTEQVSKDEFIWMHIADPNCYGGSDNDDENLYQKKMKNYMTGHQGEAIWPVYCMIEITWRYIN</sequence>
<dbReference type="InParanoid" id="A0A7J7CIT8"/>
<organism evidence="1 2">
    <name type="scientific">Tripterygium wilfordii</name>
    <name type="common">Thunder God vine</name>
    <dbReference type="NCBI Taxonomy" id="458696"/>
    <lineage>
        <taxon>Eukaryota</taxon>
        <taxon>Viridiplantae</taxon>
        <taxon>Streptophyta</taxon>
        <taxon>Embryophyta</taxon>
        <taxon>Tracheophyta</taxon>
        <taxon>Spermatophyta</taxon>
        <taxon>Magnoliopsida</taxon>
        <taxon>eudicotyledons</taxon>
        <taxon>Gunneridae</taxon>
        <taxon>Pentapetalae</taxon>
        <taxon>rosids</taxon>
        <taxon>fabids</taxon>
        <taxon>Celastrales</taxon>
        <taxon>Celastraceae</taxon>
        <taxon>Tripterygium</taxon>
    </lineage>
</organism>
<keyword evidence="2" id="KW-1185">Reference proteome</keyword>
<reference evidence="1 2" key="1">
    <citation type="journal article" date="2020" name="Nat. Commun.">
        <title>Genome of Tripterygium wilfordii and identification of cytochrome P450 involved in triptolide biosynthesis.</title>
        <authorList>
            <person name="Tu L."/>
            <person name="Su P."/>
            <person name="Zhang Z."/>
            <person name="Gao L."/>
            <person name="Wang J."/>
            <person name="Hu T."/>
            <person name="Zhou J."/>
            <person name="Zhang Y."/>
            <person name="Zhao Y."/>
            <person name="Liu Y."/>
            <person name="Song Y."/>
            <person name="Tong Y."/>
            <person name="Lu Y."/>
            <person name="Yang J."/>
            <person name="Xu C."/>
            <person name="Jia M."/>
            <person name="Peters R.J."/>
            <person name="Huang L."/>
            <person name="Gao W."/>
        </authorList>
    </citation>
    <scope>NUCLEOTIDE SEQUENCE [LARGE SCALE GENOMIC DNA]</scope>
    <source>
        <strain evidence="2">cv. XIE 37</strain>
        <tissue evidence="1">Leaf</tissue>
    </source>
</reference>
<dbReference type="AlphaFoldDB" id="A0A7J7CIT8"/>
<evidence type="ECO:0000313" key="2">
    <source>
        <dbReference type="Proteomes" id="UP000593562"/>
    </source>
</evidence>
<gene>
    <name evidence="1" type="ORF">HS088_TW16G00408</name>
</gene>
<dbReference type="Proteomes" id="UP000593562">
    <property type="component" value="Unassembled WGS sequence"/>
</dbReference>
<comment type="caution">
    <text evidence="1">The sequence shown here is derived from an EMBL/GenBank/DDBJ whole genome shotgun (WGS) entry which is preliminary data.</text>
</comment>
<name>A0A7J7CIT8_TRIWF</name>
<proteinExistence type="predicted"/>
<protein>
    <submittedName>
        <fullName evidence="1">Uncharacterized protein</fullName>
    </submittedName>
</protein>
<accession>A0A7J7CIT8</accession>
<evidence type="ECO:0000313" key="1">
    <source>
        <dbReference type="EMBL" id="KAF5733967.1"/>
    </source>
</evidence>